<dbReference type="EMBL" id="JACNEP010000013">
    <property type="protein sequence ID" value="MBC3767100.1"/>
    <property type="molecule type" value="Genomic_DNA"/>
</dbReference>
<feature type="transmembrane region" description="Helical" evidence="1">
    <location>
        <begin position="128"/>
        <end position="146"/>
    </location>
</feature>
<name>A0A8J6IX00_9ALTE</name>
<keyword evidence="1" id="KW-0812">Transmembrane</keyword>
<comment type="caution">
    <text evidence="2">The sequence shown here is derived from an EMBL/GenBank/DDBJ whole genome shotgun (WGS) entry which is preliminary data.</text>
</comment>
<keyword evidence="3" id="KW-1185">Reference proteome</keyword>
<sequence>MDFTQWAQSTMLMDENAWARHANPKSVYSRFSILPLLSLAIWSREWIGWYCVIAIALCLLWTWLNPRLFGPPKTTNNWASMGTFGERIFLATDKKDLPTHHQHVCLLLQLFTAIGVPILFYGWVTLNIWAVVLGNLWVMLFKAWFVDRMVWLYLDLKDTQPEYASWLKRG</sequence>
<reference evidence="2" key="2">
    <citation type="submission" date="2020-08" db="EMBL/GenBank/DDBJ databases">
        <authorList>
            <person name="Lai Q."/>
        </authorList>
    </citation>
    <scope>NUCLEOTIDE SEQUENCE</scope>
    <source>
        <strain evidence="2">S27-2</strain>
    </source>
</reference>
<accession>A0A8J6IX00</accession>
<keyword evidence="1" id="KW-1133">Transmembrane helix</keyword>
<dbReference type="AlphaFoldDB" id="A0A8J6IX00"/>
<dbReference type="RefSeq" id="WP_186507615.1">
    <property type="nucleotide sequence ID" value="NZ_JACNEP010000013.1"/>
</dbReference>
<evidence type="ECO:0000313" key="3">
    <source>
        <dbReference type="Proteomes" id="UP000601768"/>
    </source>
</evidence>
<keyword evidence="1" id="KW-0472">Membrane</keyword>
<dbReference type="InterPro" id="IPR046595">
    <property type="entry name" value="DUF6653"/>
</dbReference>
<organism evidence="2 3">
    <name type="scientific">Neptunicella marina</name>
    <dbReference type="NCBI Taxonomy" id="2125989"/>
    <lineage>
        <taxon>Bacteria</taxon>
        <taxon>Pseudomonadati</taxon>
        <taxon>Pseudomonadota</taxon>
        <taxon>Gammaproteobacteria</taxon>
        <taxon>Alteromonadales</taxon>
        <taxon>Alteromonadaceae</taxon>
        <taxon>Neptunicella</taxon>
    </lineage>
</organism>
<protein>
    <submittedName>
        <fullName evidence="2">Uncharacterized protein</fullName>
    </submittedName>
</protein>
<proteinExistence type="predicted"/>
<feature type="transmembrane region" description="Helical" evidence="1">
    <location>
        <begin position="46"/>
        <end position="64"/>
    </location>
</feature>
<reference evidence="2" key="1">
    <citation type="journal article" date="2018" name="Int. J. Syst. Evol. Microbiol.">
        <title>Neptunicella marina gen. nov., sp. nov., isolated from surface seawater.</title>
        <authorList>
            <person name="Liu X."/>
            <person name="Lai Q."/>
            <person name="Du Y."/>
            <person name="Zhang X."/>
            <person name="Liu Z."/>
            <person name="Sun F."/>
            <person name="Shao Z."/>
        </authorList>
    </citation>
    <scope>NUCLEOTIDE SEQUENCE</scope>
    <source>
        <strain evidence="2">S27-2</strain>
    </source>
</reference>
<evidence type="ECO:0000313" key="2">
    <source>
        <dbReference type="EMBL" id="MBC3767100.1"/>
    </source>
</evidence>
<dbReference type="Proteomes" id="UP000601768">
    <property type="component" value="Unassembled WGS sequence"/>
</dbReference>
<dbReference type="Pfam" id="PF20358">
    <property type="entry name" value="DUF6653"/>
    <property type="match status" value="1"/>
</dbReference>
<gene>
    <name evidence="2" type="ORF">H8B19_14535</name>
</gene>
<evidence type="ECO:0000256" key="1">
    <source>
        <dbReference type="SAM" id="Phobius"/>
    </source>
</evidence>